<dbReference type="Proteomes" id="UP001180020">
    <property type="component" value="Unassembled WGS sequence"/>
</dbReference>
<sequence>MATIDKAVETFLKDEKVPSFQSVVENIVQEIHNFSHAQPVLVFATKATIFGLGSVRSQHHQFSEHLLMSCPLVAQIWRGMWEAGRALVSQGDCSHKAKATQTFVPASFGWFGSLGTRPYFTAHKTGLLKGYLKVEKYKGVRESFLP</sequence>
<accession>A0AAV9DH17</accession>
<keyword evidence="2" id="KW-1185">Reference proteome</keyword>
<proteinExistence type="predicted"/>
<organism evidence="1 2">
    <name type="scientific">Acorus calamus</name>
    <name type="common">Sweet flag</name>
    <dbReference type="NCBI Taxonomy" id="4465"/>
    <lineage>
        <taxon>Eukaryota</taxon>
        <taxon>Viridiplantae</taxon>
        <taxon>Streptophyta</taxon>
        <taxon>Embryophyta</taxon>
        <taxon>Tracheophyta</taxon>
        <taxon>Spermatophyta</taxon>
        <taxon>Magnoliopsida</taxon>
        <taxon>Liliopsida</taxon>
        <taxon>Acoraceae</taxon>
        <taxon>Acorus</taxon>
    </lineage>
</organism>
<gene>
    <name evidence="1" type="ORF">QJS10_CPB13g01172</name>
</gene>
<evidence type="ECO:0000313" key="2">
    <source>
        <dbReference type="Proteomes" id="UP001180020"/>
    </source>
</evidence>
<dbReference type="EMBL" id="JAUJYO010000013">
    <property type="protein sequence ID" value="KAK1300612.1"/>
    <property type="molecule type" value="Genomic_DNA"/>
</dbReference>
<dbReference type="AlphaFoldDB" id="A0AAV9DH17"/>
<reference evidence="1" key="2">
    <citation type="submission" date="2023-06" db="EMBL/GenBank/DDBJ databases">
        <authorList>
            <person name="Ma L."/>
            <person name="Liu K.-W."/>
            <person name="Li Z."/>
            <person name="Hsiao Y.-Y."/>
            <person name="Qi Y."/>
            <person name="Fu T."/>
            <person name="Tang G."/>
            <person name="Zhang D."/>
            <person name="Sun W.-H."/>
            <person name="Liu D.-K."/>
            <person name="Li Y."/>
            <person name="Chen G.-Z."/>
            <person name="Liu X.-D."/>
            <person name="Liao X.-Y."/>
            <person name="Jiang Y.-T."/>
            <person name="Yu X."/>
            <person name="Hao Y."/>
            <person name="Huang J."/>
            <person name="Zhao X.-W."/>
            <person name="Ke S."/>
            <person name="Chen Y.-Y."/>
            <person name="Wu W.-L."/>
            <person name="Hsu J.-L."/>
            <person name="Lin Y.-F."/>
            <person name="Huang M.-D."/>
            <person name="Li C.-Y."/>
            <person name="Huang L."/>
            <person name="Wang Z.-W."/>
            <person name="Zhao X."/>
            <person name="Zhong W.-Y."/>
            <person name="Peng D.-H."/>
            <person name="Ahmad S."/>
            <person name="Lan S."/>
            <person name="Zhang J.-S."/>
            <person name="Tsai W.-C."/>
            <person name="Van De Peer Y."/>
            <person name="Liu Z.-J."/>
        </authorList>
    </citation>
    <scope>NUCLEOTIDE SEQUENCE</scope>
    <source>
        <strain evidence="1">CP</strain>
        <tissue evidence="1">Leaves</tissue>
    </source>
</reference>
<evidence type="ECO:0000313" key="1">
    <source>
        <dbReference type="EMBL" id="KAK1300612.1"/>
    </source>
</evidence>
<comment type="caution">
    <text evidence="1">The sequence shown here is derived from an EMBL/GenBank/DDBJ whole genome shotgun (WGS) entry which is preliminary data.</text>
</comment>
<protein>
    <submittedName>
        <fullName evidence="1">Uncharacterized protein</fullName>
    </submittedName>
</protein>
<name>A0AAV9DH17_ACOCL</name>
<reference evidence="1" key="1">
    <citation type="journal article" date="2023" name="Nat. Commun.">
        <title>Diploid and tetraploid genomes of Acorus and the evolution of monocots.</title>
        <authorList>
            <person name="Ma L."/>
            <person name="Liu K.W."/>
            <person name="Li Z."/>
            <person name="Hsiao Y.Y."/>
            <person name="Qi Y."/>
            <person name="Fu T."/>
            <person name="Tang G.D."/>
            <person name="Zhang D."/>
            <person name="Sun W.H."/>
            <person name="Liu D.K."/>
            <person name="Li Y."/>
            <person name="Chen G.Z."/>
            <person name="Liu X.D."/>
            <person name="Liao X.Y."/>
            <person name="Jiang Y.T."/>
            <person name="Yu X."/>
            <person name="Hao Y."/>
            <person name="Huang J."/>
            <person name="Zhao X.W."/>
            <person name="Ke S."/>
            <person name="Chen Y.Y."/>
            <person name="Wu W.L."/>
            <person name="Hsu J.L."/>
            <person name="Lin Y.F."/>
            <person name="Huang M.D."/>
            <person name="Li C.Y."/>
            <person name="Huang L."/>
            <person name="Wang Z.W."/>
            <person name="Zhao X."/>
            <person name="Zhong W.Y."/>
            <person name="Peng D.H."/>
            <person name="Ahmad S."/>
            <person name="Lan S."/>
            <person name="Zhang J.S."/>
            <person name="Tsai W.C."/>
            <person name="Van de Peer Y."/>
            <person name="Liu Z.J."/>
        </authorList>
    </citation>
    <scope>NUCLEOTIDE SEQUENCE</scope>
    <source>
        <strain evidence="1">CP</strain>
    </source>
</reference>